<dbReference type="KEGG" id="cvn:111138231"/>
<dbReference type="PROSITE" id="PS00383">
    <property type="entry name" value="TYR_PHOSPHATASE_1"/>
    <property type="match status" value="1"/>
</dbReference>
<keyword evidence="2 7" id="KW-0378">Hydrolase</keyword>
<dbReference type="RefSeq" id="XP_022345804.1">
    <property type="nucleotide sequence ID" value="XM_022490096.1"/>
</dbReference>
<dbReference type="GO" id="GO:0008138">
    <property type="term" value="F:protein tyrosine/serine/threonine phosphatase activity"/>
    <property type="evidence" value="ECO:0007669"/>
    <property type="project" value="UniProtKB-UniRule"/>
</dbReference>
<dbReference type="Proteomes" id="UP000694844">
    <property type="component" value="Chromosome 5"/>
</dbReference>
<comment type="catalytic activity">
    <reaction evidence="4 7">
        <text>O-phospho-L-seryl-[protein] + H2O = L-seryl-[protein] + phosphate</text>
        <dbReference type="Rhea" id="RHEA:20629"/>
        <dbReference type="Rhea" id="RHEA-COMP:9863"/>
        <dbReference type="Rhea" id="RHEA-COMP:11604"/>
        <dbReference type="ChEBI" id="CHEBI:15377"/>
        <dbReference type="ChEBI" id="CHEBI:29999"/>
        <dbReference type="ChEBI" id="CHEBI:43474"/>
        <dbReference type="ChEBI" id="CHEBI:83421"/>
        <dbReference type="EC" id="3.1.3.16"/>
    </reaction>
</comment>
<dbReference type="GO" id="GO:0004722">
    <property type="term" value="F:protein serine/threonine phosphatase activity"/>
    <property type="evidence" value="ECO:0007669"/>
    <property type="project" value="UniProtKB-EC"/>
</dbReference>
<evidence type="ECO:0000259" key="9">
    <source>
        <dbReference type="PROSITE" id="PS50056"/>
    </source>
</evidence>
<evidence type="ECO:0000313" key="11">
    <source>
        <dbReference type="RefSeq" id="XP_022345804.1"/>
    </source>
</evidence>
<dbReference type="GO" id="GO:0043409">
    <property type="term" value="P:negative regulation of MAPK cascade"/>
    <property type="evidence" value="ECO:0007669"/>
    <property type="project" value="TreeGrafter"/>
</dbReference>
<evidence type="ECO:0000256" key="6">
    <source>
        <dbReference type="PIRSR" id="PIRSR620405-1"/>
    </source>
</evidence>
<dbReference type="InterPro" id="IPR020422">
    <property type="entry name" value="TYR_PHOSPHATASE_DUAL_dom"/>
</dbReference>
<accession>A0A8B8F0L7</accession>
<evidence type="ECO:0000256" key="4">
    <source>
        <dbReference type="ARBA" id="ARBA00047761"/>
    </source>
</evidence>
<sequence>MESEYNHYTLNKVRHYLKNADIQALDRNDELPSGYSRYFTVPFTPKDSYNEVYPGIFIGNGDNAKNKVELKRIGITHVVNCAKGTAPGMIDTSASYFKDVAIQFLGLQAKDVVLYDISKHFQKAVNFIDEALGKGGKVFVHCNKGISRSATIVLAFLMMKRGKNLMAAVKDIRAKREVMPNDGFLKQLAILNYELYEAHRTY</sequence>
<dbReference type="OrthoDB" id="426001at2759"/>
<dbReference type="PANTHER" id="PTHR45682">
    <property type="entry name" value="AGAP008228-PA"/>
    <property type="match status" value="1"/>
</dbReference>
<evidence type="ECO:0000259" key="8">
    <source>
        <dbReference type="PROSITE" id="PS50054"/>
    </source>
</evidence>
<keyword evidence="10" id="KW-1185">Reference proteome</keyword>
<feature type="domain" description="Tyrosine specific protein phosphatases" evidence="9">
    <location>
        <begin position="119"/>
        <end position="179"/>
    </location>
</feature>
<dbReference type="Pfam" id="PF00782">
    <property type="entry name" value="DSPc"/>
    <property type="match status" value="1"/>
</dbReference>
<dbReference type="PANTHER" id="PTHR45682:SF1">
    <property type="entry name" value="DUAL SPECIFICITY PROTEIN PHOSPHATASE 3"/>
    <property type="match status" value="1"/>
</dbReference>
<dbReference type="EC" id="3.1.3.16" evidence="7"/>
<feature type="active site" description="Phosphocysteine intermediate" evidence="6">
    <location>
        <position position="142"/>
    </location>
</feature>
<dbReference type="Gene3D" id="3.90.190.10">
    <property type="entry name" value="Protein tyrosine phosphatase superfamily"/>
    <property type="match status" value="1"/>
</dbReference>
<dbReference type="EC" id="3.1.3.48" evidence="7"/>
<feature type="domain" description="Tyrosine-protein phosphatase" evidence="8">
    <location>
        <begin position="48"/>
        <end position="197"/>
    </location>
</feature>
<comment type="function">
    <text evidence="7">Dual specificity phosphatase able to dephosphorylate phosphotyrosine, phosphoserine and phosphothreonine residues, with a preference for phosphotyrosine as a substrate.</text>
</comment>
<gene>
    <name evidence="11" type="primary">LOC111138231</name>
</gene>
<name>A0A8B8F0L7_CRAVI</name>
<evidence type="ECO:0000256" key="2">
    <source>
        <dbReference type="ARBA" id="ARBA00022801"/>
    </source>
</evidence>
<dbReference type="AlphaFoldDB" id="A0A8B8F0L7"/>
<dbReference type="PROSITE" id="PS50056">
    <property type="entry name" value="TYR_PHOSPHATASE_2"/>
    <property type="match status" value="1"/>
</dbReference>
<comment type="catalytic activity">
    <reaction evidence="7">
        <text>O-phospho-L-tyrosyl-[protein] + H2O = L-tyrosyl-[protein] + phosphate</text>
        <dbReference type="Rhea" id="RHEA:10684"/>
        <dbReference type="Rhea" id="RHEA-COMP:10136"/>
        <dbReference type="Rhea" id="RHEA-COMP:20101"/>
        <dbReference type="ChEBI" id="CHEBI:15377"/>
        <dbReference type="ChEBI" id="CHEBI:43474"/>
        <dbReference type="ChEBI" id="CHEBI:46858"/>
        <dbReference type="ChEBI" id="CHEBI:61978"/>
        <dbReference type="EC" id="3.1.3.48"/>
    </reaction>
</comment>
<dbReference type="PRINTS" id="PR01908">
    <property type="entry name" value="ADSPHPHTASE"/>
</dbReference>
<proteinExistence type="inferred from homology"/>
<dbReference type="InterPro" id="IPR000340">
    <property type="entry name" value="Dual-sp_phosphatase_cat-dom"/>
</dbReference>
<dbReference type="PROSITE" id="PS50054">
    <property type="entry name" value="TYR_PHOSPHATASE_DUAL"/>
    <property type="match status" value="1"/>
</dbReference>
<keyword evidence="3 7" id="KW-0904">Protein phosphatase</keyword>
<evidence type="ECO:0000256" key="3">
    <source>
        <dbReference type="ARBA" id="ARBA00022912"/>
    </source>
</evidence>
<dbReference type="GeneID" id="111138231"/>
<dbReference type="GO" id="GO:0005737">
    <property type="term" value="C:cytoplasm"/>
    <property type="evidence" value="ECO:0007669"/>
    <property type="project" value="TreeGrafter"/>
</dbReference>
<evidence type="ECO:0000256" key="1">
    <source>
        <dbReference type="ARBA" id="ARBA00008601"/>
    </source>
</evidence>
<dbReference type="GO" id="GO:0033549">
    <property type="term" value="F:MAP kinase phosphatase activity"/>
    <property type="evidence" value="ECO:0007669"/>
    <property type="project" value="TreeGrafter"/>
</dbReference>
<dbReference type="GO" id="GO:0004725">
    <property type="term" value="F:protein tyrosine phosphatase activity"/>
    <property type="evidence" value="ECO:0007669"/>
    <property type="project" value="UniProtKB-EC"/>
</dbReference>
<dbReference type="InterPro" id="IPR000387">
    <property type="entry name" value="Tyr_Pase_dom"/>
</dbReference>
<organism evidence="10 11">
    <name type="scientific">Crassostrea virginica</name>
    <name type="common">Eastern oyster</name>
    <dbReference type="NCBI Taxonomy" id="6565"/>
    <lineage>
        <taxon>Eukaryota</taxon>
        <taxon>Metazoa</taxon>
        <taxon>Spiralia</taxon>
        <taxon>Lophotrochozoa</taxon>
        <taxon>Mollusca</taxon>
        <taxon>Bivalvia</taxon>
        <taxon>Autobranchia</taxon>
        <taxon>Pteriomorphia</taxon>
        <taxon>Ostreida</taxon>
        <taxon>Ostreoidea</taxon>
        <taxon>Ostreidae</taxon>
        <taxon>Crassostrea</taxon>
    </lineage>
</organism>
<reference evidence="11" key="1">
    <citation type="submission" date="2025-08" db="UniProtKB">
        <authorList>
            <consortium name="RefSeq"/>
        </authorList>
    </citation>
    <scope>IDENTIFICATION</scope>
    <source>
        <tissue evidence="11">Whole sample</tissue>
    </source>
</reference>
<dbReference type="PRINTS" id="PR01909">
    <property type="entry name" value="ADSPHPHTASEA"/>
</dbReference>
<evidence type="ECO:0000256" key="5">
    <source>
        <dbReference type="ARBA" id="ARBA00048336"/>
    </source>
</evidence>
<evidence type="ECO:0000313" key="10">
    <source>
        <dbReference type="Proteomes" id="UP000694844"/>
    </source>
</evidence>
<dbReference type="InterPro" id="IPR029021">
    <property type="entry name" value="Prot-tyrosine_phosphatase-like"/>
</dbReference>
<dbReference type="InterPro" id="IPR016130">
    <property type="entry name" value="Tyr_Pase_AS"/>
</dbReference>
<dbReference type="SUPFAM" id="SSF52799">
    <property type="entry name" value="(Phosphotyrosine protein) phosphatases II"/>
    <property type="match status" value="1"/>
</dbReference>
<comment type="similarity">
    <text evidence="1 7">Belongs to the protein-tyrosine phosphatase family. Non-receptor class dual specificity subfamily.</text>
</comment>
<dbReference type="SMART" id="SM00195">
    <property type="entry name" value="DSPc"/>
    <property type="match status" value="1"/>
</dbReference>
<evidence type="ECO:0000256" key="7">
    <source>
        <dbReference type="RuleBase" id="RU366038"/>
    </source>
</evidence>
<comment type="catalytic activity">
    <reaction evidence="5 7">
        <text>O-phospho-L-threonyl-[protein] + H2O = L-threonyl-[protein] + phosphate</text>
        <dbReference type="Rhea" id="RHEA:47004"/>
        <dbReference type="Rhea" id="RHEA-COMP:11060"/>
        <dbReference type="Rhea" id="RHEA-COMP:11605"/>
        <dbReference type="ChEBI" id="CHEBI:15377"/>
        <dbReference type="ChEBI" id="CHEBI:30013"/>
        <dbReference type="ChEBI" id="CHEBI:43474"/>
        <dbReference type="ChEBI" id="CHEBI:61977"/>
        <dbReference type="EC" id="3.1.3.16"/>
    </reaction>
</comment>
<dbReference type="InterPro" id="IPR020405">
    <property type="entry name" value="Atypical_DUSP_subfamA"/>
</dbReference>
<protein>
    <recommendedName>
        <fullName evidence="7">Dual specificity protein phosphatase</fullName>
        <ecNumber evidence="7">3.1.3.16</ecNumber>
        <ecNumber evidence="7">3.1.3.48</ecNumber>
    </recommendedName>
</protein>